<dbReference type="AlphaFoldDB" id="A0A518KD26"/>
<keyword evidence="7" id="KW-1185">Reference proteome</keyword>
<proteinExistence type="inferred from homology"/>
<sequence>MTASLGVFGPTLLPLLPDFAPMSLTRSLLRLRPFLALMLLALMPLALPGVSLAEDVILFPYFDANGQNGVYLSWSKDGRNFEQANGGKPIFTPPQWGGGQNLTRDPSIVYHDGLFHMVWTSNWSGTIFGHASSPDLVTWSTPQQVQPFPQGGEQPNNVWAPEIFRDHVAEDYKIVWSSTLPSEFNDGDGSQDPHNGDHRMYYIETTDFQSFSTPELLFQDEGYSVIDAHVVWQSTGSGASDGRWVMSLKKEQGTEQGGKNIRLAFSDATIGPSSFGQTTQPVVGPGTPIRGNEVAEGSSTVFWDNEWLMYWDSYGNGHYSMASSPDLTTWTDETDDLSFPVNHPRHGSVFIADKDDIGWRLAARADLNDNGMLDTGDWTIFNANHLTSLAPYNELERSLRGDLDGDGDNDFDDFRLFQSDYDKANGQGAFAALRAVPEPGAAALMTLGIAGGAARQRR</sequence>
<dbReference type="KEGG" id="bmei:Spa11_39070"/>
<evidence type="ECO:0000256" key="1">
    <source>
        <dbReference type="ARBA" id="ARBA00004834"/>
    </source>
</evidence>
<dbReference type="GO" id="GO:0004553">
    <property type="term" value="F:hydrolase activity, hydrolyzing O-glycosyl compounds"/>
    <property type="evidence" value="ECO:0007669"/>
    <property type="project" value="InterPro"/>
</dbReference>
<evidence type="ECO:0000256" key="2">
    <source>
        <dbReference type="ARBA" id="ARBA00009865"/>
    </source>
</evidence>
<dbReference type="CDD" id="cd08983">
    <property type="entry name" value="GH43_Bt3655-like"/>
    <property type="match status" value="1"/>
</dbReference>
<evidence type="ECO:0000256" key="3">
    <source>
        <dbReference type="ARBA" id="ARBA00022801"/>
    </source>
</evidence>
<name>A0A518KD26_9BACT</name>
<dbReference type="Proteomes" id="UP000316426">
    <property type="component" value="Chromosome"/>
</dbReference>
<evidence type="ECO:0000313" key="7">
    <source>
        <dbReference type="Proteomes" id="UP000316426"/>
    </source>
</evidence>
<dbReference type="SUPFAM" id="SSF75005">
    <property type="entry name" value="Arabinanase/levansucrase/invertase"/>
    <property type="match status" value="1"/>
</dbReference>
<dbReference type="GO" id="GO:0005975">
    <property type="term" value="P:carbohydrate metabolic process"/>
    <property type="evidence" value="ECO:0007669"/>
    <property type="project" value="InterPro"/>
</dbReference>
<dbReference type="InterPro" id="IPR023296">
    <property type="entry name" value="Glyco_hydro_beta-prop_sf"/>
</dbReference>
<protein>
    <submittedName>
        <fullName evidence="6">Glycosyl hydrolases family 43</fullName>
    </submittedName>
</protein>
<evidence type="ECO:0000313" key="6">
    <source>
        <dbReference type="EMBL" id="QDV75687.1"/>
    </source>
</evidence>
<dbReference type="InterPro" id="IPR013424">
    <property type="entry name" value="Ice-binding_C"/>
</dbReference>
<organism evidence="6 7">
    <name type="scientific">Botrimarina mediterranea</name>
    <dbReference type="NCBI Taxonomy" id="2528022"/>
    <lineage>
        <taxon>Bacteria</taxon>
        <taxon>Pseudomonadati</taxon>
        <taxon>Planctomycetota</taxon>
        <taxon>Planctomycetia</taxon>
        <taxon>Pirellulales</taxon>
        <taxon>Lacipirellulaceae</taxon>
        <taxon>Botrimarina</taxon>
    </lineage>
</organism>
<keyword evidence="4 5" id="KW-0326">Glycosidase</keyword>
<keyword evidence="3 5" id="KW-0378">Hydrolase</keyword>
<evidence type="ECO:0000256" key="4">
    <source>
        <dbReference type="ARBA" id="ARBA00023295"/>
    </source>
</evidence>
<dbReference type="PANTHER" id="PTHR43301">
    <property type="entry name" value="ARABINAN ENDO-1,5-ALPHA-L-ARABINOSIDASE"/>
    <property type="match status" value="1"/>
</dbReference>
<dbReference type="Gene3D" id="2.115.10.20">
    <property type="entry name" value="Glycosyl hydrolase domain, family 43"/>
    <property type="match status" value="1"/>
</dbReference>
<dbReference type="Pfam" id="PF04616">
    <property type="entry name" value="Glyco_hydro_43"/>
    <property type="match status" value="1"/>
</dbReference>
<dbReference type="InterPro" id="IPR050727">
    <property type="entry name" value="GH43_arabinanases"/>
</dbReference>
<evidence type="ECO:0000256" key="5">
    <source>
        <dbReference type="RuleBase" id="RU361187"/>
    </source>
</evidence>
<reference evidence="6 7" key="1">
    <citation type="submission" date="2019-02" db="EMBL/GenBank/DDBJ databases">
        <title>Deep-cultivation of Planctomycetes and their phenomic and genomic characterization uncovers novel biology.</title>
        <authorList>
            <person name="Wiegand S."/>
            <person name="Jogler M."/>
            <person name="Boedeker C."/>
            <person name="Pinto D."/>
            <person name="Vollmers J."/>
            <person name="Rivas-Marin E."/>
            <person name="Kohn T."/>
            <person name="Peeters S.H."/>
            <person name="Heuer A."/>
            <person name="Rast P."/>
            <person name="Oberbeckmann S."/>
            <person name="Bunk B."/>
            <person name="Jeske O."/>
            <person name="Meyerdierks A."/>
            <person name="Storesund J.E."/>
            <person name="Kallscheuer N."/>
            <person name="Luecker S."/>
            <person name="Lage O.M."/>
            <person name="Pohl T."/>
            <person name="Merkel B.J."/>
            <person name="Hornburger P."/>
            <person name="Mueller R.-W."/>
            <person name="Bruemmer F."/>
            <person name="Labrenz M."/>
            <person name="Spormann A.M."/>
            <person name="Op den Camp H."/>
            <person name="Overmann J."/>
            <person name="Amann R."/>
            <person name="Jetten M.S.M."/>
            <person name="Mascher T."/>
            <person name="Medema M.H."/>
            <person name="Devos D.P."/>
            <person name="Kaster A.-K."/>
            <person name="Ovreas L."/>
            <person name="Rohde M."/>
            <person name="Galperin M.Y."/>
            <person name="Jogler C."/>
        </authorList>
    </citation>
    <scope>NUCLEOTIDE SEQUENCE [LARGE SCALE GENOMIC DNA]</scope>
    <source>
        <strain evidence="6 7">Spa11</strain>
    </source>
</reference>
<dbReference type="NCBIfam" id="TIGR02595">
    <property type="entry name" value="PEP_CTERM"/>
    <property type="match status" value="1"/>
</dbReference>
<dbReference type="PANTHER" id="PTHR43301:SF3">
    <property type="entry name" value="ARABINAN ENDO-1,5-ALPHA-L-ARABINOSIDASE A-RELATED"/>
    <property type="match status" value="1"/>
</dbReference>
<accession>A0A518KD26</accession>
<dbReference type="EMBL" id="CP036349">
    <property type="protein sequence ID" value="QDV75687.1"/>
    <property type="molecule type" value="Genomic_DNA"/>
</dbReference>
<comment type="pathway">
    <text evidence="1">Glycan metabolism; L-arabinan degradation.</text>
</comment>
<dbReference type="InterPro" id="IPR006710">
    <property type="entry name" value="Glyco_hydro_43"/>
</dbReference>
<gene>
    <name evidence="6" type="ORF">Spa11_39070</name>
</gene>
<comment type="similarity">
    <text evidence="2 5">Belongs to the glycosyl hydrolase 43 family.</text>
</comment>